<dbReference type="Proteomes" id="UP000564964">
    <property type="component" value="Unassembled WGS sequence"/>
</dbReference>
<evidence type="ECO:0000313" key="2">
    <source>
        <dbReference type="EMBL" id="MBS3062907.1"/>
    </source>
</evidence>
<dbReference type="SUPFAM" id="SSF47113">
    <property type="entry name" value="Histone-fold"/>
    <property type="match status" value="1"/>
</dbReference>
<reference evidence="1" key="1">
    <citation type="journal article" date="2020" name="bioRxiv">
        <title>A rank-normalized archaeal taxonomy based on genome phylogeny resolves widespread incomplete and uneven classifications.</title>
        <authorList>
            <person name="Rinke C."/>
            <person name="Chuvochina M."/>
            <person name="Mussig A.J."/>
            <person name="Chaumeil P.-A."/>
            <person name="Waite D.W."/>
            <person name="Whitman W.B."/>
            <person name="Parks D.H."/>
            <person name="Hugenholtz P."/>
        </authorList>
    </citation>
    <scope>NUCLEOTIDE SEQUENCE</scope>
    <source>
        <strain evidence="1">UBA10219</strain>
    </source>
</reference>
<dbReference type="InterPro" id="IPR009072">
    <property type="entry name" value="Histone-fold"/>
</dbReference>
<evidence type="ECO:0000313" key="1">
    <source>
        <dbReference type="EMBL" id="HIH16744.1"/>
    </source>
</evidence>
<accession>A0A7J4JHF1</accession>
<reference evidence="2" key="2">
    <citation type="submission" date="2021-03" db="EMBL/GenBank/DDBJ databases">
        <authorList>
            <person name="Jaffe A."/>
        </authorList>
    </citation>
    <scope>NUCLEOTIDE SEQUENCE</scope>
    <source>
        <strain evidence="2">RIFCSPLOWO2_01_FULL_58_19</strain>
    </source>
</reference>
<dbReference type="AlphaFoldDB" id="A0A7J4JHF1"/>
<reference evidence="2" key="3">
    <citation type="submission" date="2021-05" db="EMBL/GenBank/DDBJ databases">
        <title>Protein family content uncovers lineage relationships and bacterial pathway maintenance mechanisms in DPANN archaea.</title>
        <authorList>
            <person name="Castelle C.J."/>
            <person name="Meheust R."/>
            <person name="Jaffe A.L."/>
            <person name="Seitz K."/>
            <person name="Gong X."/>
            <person name="Baker B.J."/>
            <person name="Banfield J.F."/>
        </authorList>
    </citation>
    <scope>NUCLEOTIDE SEQUENCE</scope>
    <source>
        <strain evidence="2">RIFCSPLOWO2_01_FULL_58_19</strain>
    </source>
</reference>
<organism evidence="1 3">
    <name type="scientific">Candidatus Iainarchaeum sp</name>
    <dbReference type="NCBI Taxonomy" id="3101447"/>
    <lineage>
        <taxon>Archaea</taxon>
        <taxon>Candidatus Iainarchaeota</taxon>
        <taxon>Candidatus Iainarchaeia</taxon>
        <taxon>Candidatus Iainarchaeales</taxon>
        <taxon>Candidatus Iainarchaeaceae</taxon>
        <taxon>Candidatus Iainarchaeum</taxon>
    </lineage>
</organism>
<name>A0A7J4JHF1_9ARCH</name>
<evidence type="ECO:0000313" key="3">
    <source>
        <dbReference type="Proteomes" id="UP000564964"/>
    </source>
</evidence>
<dbReference type="EMBL" id="DUGH01000121">
    <property type="protein sequence ID" value="HIH16744.1"/>
    <property type="molecule type" value="Genomic_DNA"/>
</dbReference>
<protein>
    <submittedName>
        <fullName evidence="1">DUF1931 domain-containing protein</fullName>
    </submittedName>
</protein>
<dbReference type="Proteomes" id="UP000678237">
    <property type="component" value="Unassembled WGS sequence"/>
</dbReference>
<sequence length="60" mass="6715">MVEAYIVKSKVAETIRGQNMMVSSDAYDTLSMLVASKVKRACERCQANGRKTVKPYDLTQ</sequence>
<proteinExistence type="predicted"/>
<comment type="caution">
    <text evidence="1">The sequence shown here is derived from an EMBL/GenBank/DDBJ whole genome shotgun (WGS) entry which is preliminary data.</text>
</comment>
<dbReference type="EMBL" id="JAGVWE010000003">
    <property type="protein sequence ID" value="MBS3062907.1"/>
    <property type="molecule type" value="Genomic_DNA"/>
</dbReference>
<dbReference type="GO" id="GO:0046982">
    <property type="term" value="F:protein heterodimerization activity"/>
    <property type="evidence" value="ECO:0007669"/>
    <property type="project" value="InterPro"/>
</dbReference>
<gene>
    <name evidence="1" type="ORF">HA252_05035</name>
    <name evidence="2" type="ORF">J4203_03470</name>
</gene>